<dbReference type="Pfam" id="PF13191">
    <property type="entry name" value="AAA_16"/>
    <property type="match status" value="1"/>
</dbReference>
<dbReference type="EMBL" id="CAKOGP040002475">
    <property type="protein sequence ID" value="CAJ1970189.1"/>
    <property type="molecule type" value="Genomic_DNA"/>
</dbReference>
<reference evidence="3" key="1">
    <citation type="submission" date="2023-08" db="EMBL/GenBank/DDBJ databases">
        <authorList>
            <person name="Audoor S."/>
            <person name="Bilcke G."/>
        </authorList>
    </citation>
    <scope>NUCLEOTIDE SEQUENCE</scope>
</reference>
<evidence type="ECO:0000256" key="1">
    <source>
        <dbReference type="SAM" id="MobiDB-lite"/>
    </source>
</evidence>
<dbReference type="Proteomes" id="UP001295423">
    <property type="component" value="Unassembled WGS sequence"/>
</dbReference>
<organism evidence="3 4">
    <name type="scientific">Cylindrotheca closterium</name>
    <dbReference type="NCBI Taxonomy" id="2856"/>
    <lineage>
        <taxon>Eukaryota</taxon>
        <taxon>Sar</taxon>
        <taxon>Stramenopiles</taxon>
        <taxon>Ochrophyta</taxon>
        <taxon>Bacillariophyta</taxon>
        <taxon>Bacillariophyceae</taxon>
        <taxon>Bacillariophycidae</taxon>
        <taxon>Bacillariales</taxon>
        <taxon>Bacillariaceae</taxon>
        <taxon>Cylindrotheca</taxon>
    </lineage>
</organism>
<gene>
    <name evidence="3" type="ORF">CYCCA115_LOCUS24211</name>
</gene>
<feature type="domain" description="Orc1-like AAA ATPase" evidence="2">
    <location>
        <begin position="31"/>
        <end position="229"/>
    </location>
</feature>
<protein>
    <recommendedName>
        <fullName evidence="2">Orc1-like AAA ATPase domain-containing protein</fullName>
    </recommendedName>
</protein>
<dbReference type="PANTHER" id="PTHR43642:SF1">
    <property type="entry name" value="HYBRID SIGNAL TRANSDUCTION HISTIDINE KINASE G"/>
    <property type="match status" value="1"/>
</dbReference>
<feature type="compositionally biased region" description="Polar residues" evidence="1">
    <location>
        <begin position="1"/>
        <end position="16"/>
    </location>
</feature>
<dbReference type="AlphaFoldDB" id="A0AAD2GE19"/>
<dbReference type="PANTHER" id="PTHR43642">
    <property type="entry name" value="HYBRID SIGNAL TRANSDUCTION HISTIDINE KINASE G"/>
    <property type="match status" value="1"/>
</dbReference>
<proteinExistence type="predicted"/>
<evidence type="ECO:0000313" key="3">
    <source>
        <dbReference type="EMBL" id="CAJ1970189.1"/>
    </source>
</evidence>
<dbReference type="InterPro" id="IPR027417">
    <property type="entry name" value="P-loop_NTPase"/>
</dbReference>
<accession>A0AAD2GE19</accession>
<comment type="caution">
    <text evidence="3">The sequence shown here is derived from an EMBL/GenBank/DDBJ whole genome shotgun (WGS) entry which is preliminary data.</text>
</comment>
<keyword evidence="4" id="KW-1185">Reference proteome</keyword>
<dbReference type="InterPro" id="IPR053159">
    <property type="entry name" value="Hybrid_Histidine_Kinase"/>
</dbReference>
<sequence length="336" mass="37775">MPNRNEISSIADSSRGSQEKELETKMSQLGLYGRQKETKAIRKCLDDLVNTGNNKLVYISGISGTGKTALAATVADPIVKNNGIFDMGKFDQKLRDEPYAGIAAAGRHICGEILHRKNSSEDMDVEDIRKMIINNVGPELPTLAMILPEIEDIVGSSDLLLAQEDIAGGDYGANKERLNHAIRTFFRSVATFFKPLAMVLDDIQWADLTSINLIQVLMTDESISNFMLIALYRSNEVDQTHVVTKMIETLDEKQKDYNFDTTKIEIGNLKMKQVDEILVELLQLPSYRTLRLVRDYPPQDWGQCLLCVKFYRHAQESTPYCVLEGGKVLGMGRKRH</sequence>
<dbReference type="Gene3D" id="3.40.50.300">
    <property type="entry name" value="P-loop containing nucleotide triphosphate hydrolases"/>
    <property type="match status" value="1"/>
</dbReference>
<dbReference type="SUPFAM" id="SSF52540">
    <property type="entry name" value="P-loop containing nucleoside triphosphate hydrolases"/>
    <property type="match status" value="1"/>
</dbReference>
<name>A0AAD2GE19_9STRA</name>
<evidence type="ECO:0000313" key="4">
    <source>
        <dbReference type="Proteomes" id="UP001295423"/>
    </source>
</evidence>
<feature type="region of interest" description="Disordered" evidence="1">
    <location>
        <begin position="1"/>
        <end position="28"/>
    </location>
</feature>
<dbReference type="InterPro" id="IPR041664">
    <property type="entry name" value="AAA_16"/>
</dbReference>
<evidence type="ECO:0000259" key="2">
    <source>
        <dbReference type="Pfam" id="PF13191"/>
    </source>
</evidence>